<evidence type="ECO:0000313" key="2">
    <source>
        <dbReference type="EMBL" id="SAH99421.1"/>
    </source>
</evidence>
<organism evidence="2 3">
    <name type="scientific">Bordetella ansorpii</name>
    <dbReference type="NCBI Taxonomy" id="288768"/>
    <lineage>
        <taxon>Bacteria</taxon>
        <taxon>Pseudomonadati</taxon>
        <taxon>Pseudomonadota</taxon>
        <taxon>Betaproteobacteria</taxon>
        <taxon>Burkholderiales</taxon>
        <taxon>Alcaligenaceae</taxon>
        <taxon>Bordetella</taxon>
    </lineage>
</organism>
<evidence type="ECO:0000313" key="3">
    <source>
        <dbReference type="Proteomes" id="UP000077037"/>
    </source>
</evidence>
<evidence type="ECO:0008006" key="4">
    <source>
        <dbReference type="Google" id="ProtNLM"/>
    </source>
</evidence>
<dbReference type="EMBL" id="FKBS01000008">
    <property type="protein sequence ID" value="SAH99421.1"/>
    <property type="molecule type" value="Genomic_DNA"/>
</dbReference>
<name>A0A157LRI2_9BORD</name>
<feature type="chain" id="PRO_5007614124" description="Lipoprotein" evidence="1">
    <location>
        <begin position="26"/>
        <end position="100"/>
    </location>
</feature>
<dbReference type="OrthoDB" id="8638282at2"/>
<dbReference type="Proteomes" id="UP000077037">
    <property type="component" value="Unassembled WGS sequence"/>
</dbReference>
<accession>A0A157LRI2</accession>
<gene>
    <name evidence="2" type="ORF">SAMEA1982600_00835</name>
</gene>
<proteinExistence type="predicted"/>
<reference evidence="2 3" key="1">
    <citation type="submission" date="2016-03" db="EMBL/GenBank/DDBJ databases">
        <authorList>
            <consortium name="Pathogen Informatics"/>
        </authorList>
    </citation>
    <scope>NUCLEOTIDE SEQUENCE [LARGE SCALE GENOMIC DNA]</scope>
    <source>
        <strain evidence="2 3">NCTC13364</strain>
    </source>
</reference>
<protein>
    <recommendedName>
        <fullName evidence="4">Lipoprotein</fullName>
    </recommendedName>
</protein>
<dbReference type="RefSeq" id="WP_066408710.1">
    <property type="nucleotide sequence ID" value="NZ_FKBS01000008.1"/>
</dbReference>
<dbReference type="AlphaFoldDB" id="A0A157LRI2"/>
<keyword evidence="1" id="KW-0732">Signal</keyword>
<feature type="signal peptide" evidence="1">
    <location>
        <begin position="1"/>
        <end position="25"/>
    </location>
</feature>
<evidence type="ECO:0000256" key="1">
    <source>
        <dbReference type="SAM" id="SignalP"/>
    </source>
</evidence>
<sequence>MQKAQSLKIVAALMLSMLATGAAQAQKESAVPKDSLSRAEVVRDMQAWKQSGLAEEWRTENTPDVYSPAYLEKYEAYLRMTQRPAVPSASPSQAQPEPRG</sequence>